<keyword evidence="4" id="KW-0411">Iron-sulfur</keyword>
<dbReference type="InterPro" id="IPR017941">
    <property type="entry name" value="Rieske_2Fe-2S"/>
</dbReference>
<dbReference type="GO" id="GO:0016705">
    <property type="term" value="F:oxidoreductase activity, acting on paired donors, with incorporation or reduction of molecular oxygen"/>
    <property type="evidence" value="ECO:0007669"/>
    <property type="project" value="UniProtKB-ARBA"/>
</dbReference>
<dbReference type="CDD" id="cd03477">
    <property type="entry name" value="Rieske_YhfW_C"/>
    <property type="match status" value="1"/>
</dbReference>
<dbReference type="Pfam" id="PF01266">
    <property type="entry name" value="DAO"/>
    <property type="match status" value="1"/>
</dbReference>
<evidence type="ECO:0000313" key="8">
    <source>
        <dbReference type="Proteomes" id="UP000601522"/>
    </source>
</evidence>
<keyword evidence="8" id="KW-1185">Reference proteome</keyword>
<keyword evidence="5" id="KW-1015">Disulfide bond</keyword>
<sequence length="519" mass="58393">MNLKTFRNLPKSYWIASTSENKYPSLEEDIDVDIAIVGGGMVGISTAYQLRDVGFKIAILEAENIIMSTTAHTTAKLTSQHGLIYDKMKSQMGDKLAQQYASANEMAIHEIKKIANENNIQCDYMSESAFIYTQDDEYIKKIENEVDAAISLGINASYVDSIPFPLPIKAGIRFDNQAQFHPRKFLLPLANIIHNEGISIYEYSRVTEMDEDGDKYILTTSQGKKVRASKVIIASHYPFYNKPSMYYARLYVKRAYIVAIRAKEKYPGGMYINAETPARSLRQVNTDNGELILVVGESHKTGQSQDTNSHYEALIDFAKKIFTVEEVPYRWSTQDCMTLDGIPYIGHFTRDTPNLYIATGFQKWGMTNSIVSSIILKDLILKGESPWEEVYNPSRKTVLASAKNFVVQNVNVATKLIEGKVSNIPDNLDIQQGEAQVVEIQGERIGAFKDDNGKLCFVDTTCTHMGCELNWNSAERSWDCPCHGSRFTYDGKIIQGPAVEPLNFGDDVNTLLKVLKEDF</sequence>
<protein>
    <submittedName>
        <fullName evidence="7">FAD-dependent oxidoreductase</fullName>
    </submittedName>
</protein>
<evidence type="ECO:0000256" key="5">
    <source>
        <dbReference type="ARBA" id="ARBA00023157"/>
    </source>
</evidence>
<dbReference type="InterPro" id="IPR005805">
    <property type="entry name" value="Rieske_Fe-S_prot_C"/>
</dbReference>
<dbReference type="SUPFAM" id="SSF51905">
    <property type="entry name" value="FAD/NAD(P)-binding domain"/>
    <property type="match status" value="1"/>
</dbReference>
<comment type="caution">
    <text evidence="7">The sequence shown here is derived from an EMBL/GenBank/DDBJ whole genome shotgun (WGS) entry which is preliminary data.</text>
</comment>
<evidence type="ECO:0000256" key="2">
    <source>
        <dbReference type="ARBA" id="ARBA00022723"/>
    </source>
</evidence>
<dbReference type="GO" id="GO:0051537">
    <property type="term" value="F:2 iron, 2 sulfur cluster binding"/>
    <property type="evidence" value="ECO:0007669"/>
    <property type="project" value="UniProtKB-KW"/>
</dbReference>
<name>A0A926IMW6_9FIRM</name>
<dbReference type="PANTHER" id="PTHR13847">
    <property type="entry name" value="SARCOSINE DEHYDROGENASE-RELATED"/>
    <property type="match status" value="1"/>
</dbReference>
<dbReference type="InterPro" id="IPR036188">
    <property type="entry name" value="FAD/NAD-bd_sf"/>
</dbReference>
<dbReference type="Gene3D" id="3.30.9.10">
    <property type="entry name" value="D-Amino Acid Oxidase, subunit A, domain 2"/>
    <property type="match status" value="1"/>
</dbReference>
<dbReference type="PROSITE" id="PS51296">
    <property type="entry name" value="RIESKE"/>
    <property type="match status" value="1"/>
</dbReference>
<dbReference type="InterPro" id="IPR038010">
    <property type="entry name" value="YhfW_C"/>
</dbReference>
<dbReference type="GO" id="GO:0046872">
    <property type="term" value="F:metal ion binding"/>
    <property type="evidence" value="ECO:0007669"/>
    <property type="project" value="UniProtKB-KW"/>
</dbReference>
<reference evidence="7 8" key="1">
    <citation type="submission" date="2020-08" db="EMBL/GenBank/DDBJ databases">
        <title>Genome public.</title>
        <authorList>
            <person name="Liu C."/>
            <person name="Sun Q."/>
        </authorList>
    </citation>
    <scope>NUCLEOTIDE SEQUENCE [LARGE SCALE GENOMIC DNA]</scope>
    <source>
        <strain evidence="7 8">NSJ-26</strain>
    </source>
</reference>
<feature type="domain" description="Rieske" evidence="6">
    <location>
        <begin position="429"/>
        <end position="502"/>
    </location>
</feature>
<evidence type="ECO:0000256" key="1">
    <source>
        <dbReference type="ARBA" id="ARBA00022714"/>
    </source>
</evidence>
<dbReference type="InterPro" id="IPR006076">
    <property type="entry name" value="FAD-dep_OxRdtase"/>
</dbReference>
<dbReference type="Gene3D" id="2.102.10.10">
    <property type="entry name" value="Rieske [2Fe-2S] iron-sulphur domain"/>
    <property type="match status" value="1"/>
</dbReference>
<dbReference type="GO" id="GO:0016020">
    <property type="term" value="C:membrane"/>
    <property type="evidence" value="ECO:0007669"/>
    <property type="project" value="InterPro"/>
</dbReference>
<evidence type="ECO:0000313" key="7">
    <source>
        <dbReference type="EMBL" id="MBC8591046.1"/>
    </source>
</evidence>
<accession>A0A926IMW6</accession>
<evidence type="ECO:0000256" key="4">
    <source>
        <dbReference type="ARBA" id="ARBA00023014"/>
    </source>
</evidence>
<gene>
    <name evidence="7" type="ORF">H8689_07950</name>
</gene>
<keyword evidence="2" id="KW-0479">Metal-binding</keyword>
<dbReference type="EMBL" id="JACRTK010000003">
    <property type="protein sequence ID" value="MBC8591046.1"/>
    <property type="molecule type" value="Genomic_DNA"/>
</dbReference>
<dbReference type="RefSeq" id="WP_249323890.1">
    <property type="nucleotide sequence ID" value="NZ_JACRTK010000003.1"/>
</dbReference>
<dbReference type="Pfam" id="PF00355">
    <property type="entry name" value="Rieske"/>
    <property type="match status" value="1"/>
</dbReference>
<evidence type="ECO:0000259" key="6">
    <source>
        <dbReference type="PROSITE" id="PS51296"/>
    </source>
</evidence>
<organism evidence="7 8">
    <name type="scientific">Wansuia hejianensis</name>
    <dbReference type="NCBI Taxonomy" id="2763667"/>
    <lineage>
        <taxon>Bacteria</taxon>
        <taxon>Bacillati</taxon>
        <taxon>Bacillota</taxon>
        <taxon>Clostridia</taxon>
        <taxon>Lachnospirales</taxon>
        <taxon>Lachnospiraceae</taxon>
        <taxon>Wansuia</taxon>
    </lineage>
</organism>
<keyword evidence="3" id="KW-0408">Iron</keyword>
<dbReference type="GO" id="GO:0005737">
    <property type="term" value="C:cytoplasm"/>
    <property type="evidence" value="ECO:0007669"/>
    <property type="project" value="TreeGrafter"/>
</dbReference>
<keyword evidence="1" id="KW-0001">2Fe-2S</keyword>
<dbReference type="FunFam" id="2.102.10.10:FF:000014">
    <property type="entry name" value="Oxidoreductase, FAD dependent"/>
    <property type="match status" value="1"/>
</dbReference>
<dbReference type="InterPro" id="IPR036922">
    <property type="entry name" value="Rieske_2Fe-2S_sf"/>
</dbReference>
<dbReference type="PRINTS" id="PR00162">
    <property type="entry name" value="RIESKE"/>
</dbReference>
<proteinExistence type="predicted"/>
<dbReference type="PANTHER" id="PTHR13847:SF274">
    <property type="entry name" value="RIESKE 2FE-2S IRON-SULFUR PROTEIN YHFW-RELATED"/>
    <property type="match status" value="1"/>
</dbReference>
<evidence type="ECO:0000256" key="3">
    <source>
        <dbReference type="ARBA" id="ARBA00023004"/>
    </source>
</evidence>
<dbReference type="AlphaFoldDB" id="A0A926IMW6"/>
<dbReference type="GO" id="GO:0004497">
    <property type="term" value="F:monooxygenase activity"/>
    <property type="evidence" value="ECO:0007669"/>
    <property type="project" value="UniProtKB-ARBA"/>
</dbReference>
<dbReference type="Gene3D" id="3.50.50.60">
    <property type="entry name" value="FAD/NAD(P)-binding domain"/>
    <property type="match status" value="1"/>
</dbReference>
<dbReference type="SUPFAM" id="SSF50022">
    <property type="entry name" value="ISP domain"/>
    <property type="match status" value="1"/>
</dbReference>
<dbReference type="Proteomes" id="UP000601522">
    <property type="component" value="Unassembled WGS sequence"/>
</dbReference>